<evidence type="ECO:0000256" key="2">
    <source>
        <dbReference type="ARBA" id="ARBA00022603"/>
    </source>
</evidence>
<comment type="similarity">
    <text evidence="1">Belongs to the eukaryotic/archaeal PrmC-related family.</text>
</comment>
<evidence type="ECO:0000313" key="9">
    <source>
        <dbReference type="EMBL" id="OUT23764.1"/>
    </source>
</evidence>
<dbReference type="EMBL" id="MQVM01000025">
    <property type="protein sequence ID" value="ONH72030.1"/>
    <property type="molecule type" value="Genomic_DNA"/>
</dbReference>
<dbReference type="HOGENOM" id="CLU_018398_6_0_1"/>
<keyword evidence="3 8" id="KW-0808">Transferase</keyword>
<evidence type="ECO:0000313" key="6">
    <source>
        <dbReference type="EMBL" id="AWU76183.1"/>
    </source>
</evidence>
<name>A0A099P025_PICKU</name>
<evidence type="ECO:0000256" key="4">
    <source>
        <dbReference type="ARBA" id="ARBA00022691"/>
    </source>
</evidence>
<proteinExistence type="inferred from homology"/>
<dbReference type="PROSITE" id="PS00092">
    <property type="entry name" value="N6_MTASE"/>
    <property type="match status" value="1"/>
</dbReference>
<organism evidence="7 10">
    <name type="scientific">Pichia kudriavzevii</name>
    <name type="common">Yeast</name>
    <name type="synonym">Issatchenkia orientalis</name>
    <dbReference type="NCBI Taxonomy" id="4909"/>
    <lineage>
        <taxon>Eukaryota</taxon>
        <taxon>Fungi</taxon>
        <taxon>Dikarya</taxon>
        <taxon>Ascomycota</taxon>
        <taxon>Saccharomycotina</taxon>
        <taxon>Pichiomycetes</taxon>
        <taxon>Pichiales</taxon>
        <taxon>Pichiaceae</taxon>
        <taxon>Pichia</taxon>
    </lineage>
</organism>
<reference evidence="8" key="4">
    <citation type="submission" date="2017-01" db="EMBL/GenBank/DDBJ databases">
        <authorList>
            <person name="Mah S.A."/>
            <person name="Swanson W.J."/>
            <person name="Moy G.W."/>
            <person name="Vacquier V.D."/>
        </authorList>
    </citation>
    <scope>NUCLEOTIDE SEQUENCE [LARGE SCALE GENOMIC DNA]</scope>
    <source>
        <strain evidence="8">129</strain>
    </source>
</reference>
<evidence type="ECO:0000259" key="5">
    <source>
        <dbReference type="Pfam" id="PF05175"/>
    </source>
</evidence>
<evidence type="ECO:0000313" key="13">
    <source>
        <dbReference type="Proteomes" id="UP000249293"/>
    </source>
</evidence>
<keyword evidence="2 8" id="KW-0489">Methyltransferase</keyword>
<dbReference type="EMBL" id="NHMM01000001">
    <property type="protein sequence ID" value="OUT23764.1"/>
    <property type="molecule type" value="Genomic_DNA"/>
</dbReference>
<dbReference type="GO" id="GO:0008276">
    <property type="term" value="F:protein methyltransferase activity"/>
    <property type="evidence" value="ECO:0007669"/>
    <property type="project" value="TreeGrafter"/>
</dbReference>
<accession>A0A099P025</accession>
<dbReference type="Proteomes" id="UP000249293">
    <property type="component" value="Chromosome 3"/>
</dbReference>
<dbReference type="PANTHER" id="PTHR45875:SF1">
    <property type="entry name" value="METHYLTRANSFERASE N6AMT1"/>
    <property type="match status" value="1"/>
</dbReference>
<dbReference type="eggNOG" id="KOG3191">
    <property type="taxonomic scope" value="Eukaryota"/>
</dbReference>
<dbReference type="CDD" id="cd02440">
    <property type="entry name" value="AdoMet_MTases"/>
    <property type="match status" value="1"/>
</dbReference>
<dbReference type="GO" id="GO:0032259">
    <property type="term" value="P:methylation"/>
    <property type="evidence" value="ECO:0007669"/>
    <property type="project" value="UniProtKB-KW"/>
</dbReference>
<dbReference type="InterPro" id="IPR052190">
    <property type="entry name" value="Euk-Arch_PrmC-MTase"/>
</dbReference>
<dbReference type="AlphaFoldDB" id="A0A099P025"/>
<reference evidence="10" key="1">
    <citation type="journal article" date="2014" name="Microb. Cell Fact.">
        <title>Exploiting Issatchenkia orientalis SD108 for succinic acid production.</title>
        <authorList>
            <person name="Xiao H."/>
            <person name="Shao Z."/>
            <person name="Jiang Y."/>
            <person name="Dole S."/>
            <person name="Zhao H."/>
        </authorList>
    </citation>
    <scope>NUCLEOTIDE SEQUENCE [LARGE SCALE GENOMIC DNA]</scope>
    <source>
        <strain evidence="10">SD108</strain>
    </source>
</reference>
<reference evidence="11" key="3">
    <citation type="journal article" date="2017" name="Genome Announc.">
        <title>Genome sequences of Cyberlindnera fabianii 65, Pichia kudriavzevii 129, and Saccharomyces cerevisiae 131 isolated from fermented masau fruits in Zimbabwe.</title>
        <authorList>
            <person name="van Rijswijck I.M.H."/>
            <person name="Derks M.F.L."/>
            <person name="Abee T."/>
            <person name="de Ridder D."/>
            <person name="Smid E.J."/>
        </authorList>
    </citation>
    <scope>NUCLEOTIDE SEQUENCE [LARGE SCALE GENOMIC DNA]</scope>
    <source>
        <strain evidence="11">129</strain>
    </source>
</reference>
<dbReference type="Proteomes" id="UP000195871">
    <property type="component" value="Unassembled WGS sequence"/>
</dbReference>
<protein>
    <submittedName>
        <fullName evidence="8">ERF1 methyltransferase catalytic subunit MTQ2</fullName>
    </submittedName>
</protein>
<dbReference type="InterPro" id="IPR002052">
    <property type="entry name" value="DNA_methylase_N6_adenine_CS"/>
</dbReference>
<keyword evidence="4" id="KW-0949">S-adenosyl-L-methionine</keyword>
<keyword evidence="13" id="KW-1185">Reference proteome</keyword>
<dbReference type="SUPFAM" id="SSF53335">
    <property type="entry name" value="S-adenosyl-L-methionine-dependent methyltransferases"/>
    <property type="match status" value="1"/>
</dbReference>
<dbReference type="InterPro" id="IPR029063">
    <property type="entry name" value="SAM-dependent_MTases_sf"/>
</dbReference>
<dbReference type="EMBL" id="CP028775">
    <property type="protein sequence ID" value="AWU76183.1"/>
    <property type="molecule type" value="Genomic_DNA"/>
</dbReference>
<evidence type="ECO:0000256" key="1">
    <source>
        <dbReference type="ARBA" id="ARBA00006149"/>
    </source>
</evidence>
<dbReference type="PANTHER" id="PTHR45875">
    <property type="entry name" value="METHYLTRANSFERASE N6AMT1"/>
    <property type="match status" value="1"/>
</dbReference>
<dbReference type="GO" id="GO:0035657">
    <property type="term" value="C:eRF1 methyltransferase complex"/>
    <property type="evidence" value="ECO:0007669"/>
    <property type="project" value="TreeGrafter"/>
</dbReference>
<dbReference type="InterPro" id="IPR007848">
    <property type="entry name" value="Small_mtfrase_dom"/>
</dbReference>
<evidence type="ECO:0000313" key="11">
    <source>
        <dbReference type="Proteomes" id="UP000189274"/>
    </source>
</evidence>
<feature type="domain" description="Methyltransferase small" evidence="5">
    <location>
        <begin position="51"/>
        <end position="128"/>
    </location>
</feature>
<dbReference type="Proteomes" id="UP000029867">
    <property type="component" value="Unassembled WGS sequence"/>
</dbReference>
<reference evidence="7" key="2">
    <citation type="submission" date="2014-08" db="EMBL/GenBank/DDBJ databases">
        <title>Exploiting Issatchenkia orientalis SD108 for Succinic Acid Production.</title>
        <authorList>
            <person name="Xiao H."/>
            <person name="Shao Z."/>
            <person name="Jiang Y."/>
            <person name="Dole S."/>
            <person name="Zhao H."/>
        </authorList>
    </citation>
    <scope>NUCLEOTIDE SEQUENCE [LARGE SCALE GENOMIC DNA]</scope>
    <source>
        <strain evidence="7">SD108</strain>
    </source>
</reference>
<dbReference type="Proteomes" id="UP000189274">
    <property type="component" value="Unassembled WGS sequence"/>
</dbReference>
<dbReference type="EMBL" id="JQFK01000034">
    <property type="protein sequence ID" value="KGK37527.1"/>
    <property type="molecule type" value="Genomic_DNA"/>
</dbReference>
<evidence type="ECO:0000256" key="3">
    <source>
        <dbReference type="ARBA" id="ARBA00022679"/>
    </source>
</evidence>
<dbReference type="Gene3D" id="3.40.50.150">
    <property type="entry name" value="Vaccinia Virus protein VP39"/>
    <property type="match status" value="1"/>
</dbReference>
<dbReference type="VEuPathDB" id="FungiDB:C5L36_0C01310"/>
<evidence type="ECO:0000313" key="8">
    <source>
        <dbReference type="EMBL" id="ONH72030.1"/>
    </source>
</evidence>
<reference evidence="9 12" key="5">
    <citation type="submission" date="2017-05" db="EMBL/GenBank/DDBJ databases">
        <title>The Genome Sequence of Candida krusei Ckrusei653.</title>
        <authorList>
            <person name="Cuomo C."/>
            <person name="Forche A."/>
            <person name="Young S."/>
            <person name="Abouelleil A."/>
            <person name="Cao P."/>
            <person name="Chapman S."/>
            <person name="Cusick C."/>
            <person name="Shea T."/>
            <person name="Nusbaum C."/>
            <person name="Birren B."/>
        </authorList>
    </citation>
    <scope>NUCLEOTIDE SEQUENCE [LARGE SCALE GENOMIC DNA]</scope>
    <source>
        <strain evidence="9 12">Ckrusei653</strain>
    </source>
</reference>
<dbReference type="GO" id="GO:0008757">
    <property type="term" value="F:S-adenosylmethionine-dependent methyltransferase activity"/>
    <property type="evidence" value="ECO:0007669"/>
    <property type="project" value="TreeGrafter"/>
</dbReference>
<sequence>MLATPLTKNLDIDHVYEPAEDTFLFLDLFESLHNSSFYKDKRNFNNDCPLVVEIGSGSGLITTFISQHRIIPNAFHIATDINLIALENTTKTYKDNTSYPVFDVLRSNLTDAIIPGSIDVLFFNPPYVPSEHVPPLPSIDDDSVWLDLALIGGDDGMLITRKVLSSLNRILAVSGHAYILFCARNNHPKVIEKFKEENLNFSVELTIQRKCGWEELAIYRFTKTKE</sequence>
<dbReference type="STRING" id="4909.A0A099P025"/>
<evidence type="ECO:0000313" key="7">
    <source>
        <dbReference type="EMBL" id="KGK37527.1"/>
    </source>
</evidence>
<dbReference type="GO" id="GO:0003676">
    <property type="term" value="F:nucleic acid binding"/>
    <property type="evidence" value="ECO:0007669"/>
    <property type="project" value="InterPro"/>
</dbReference>
<evidence type="ECO:0000313" key="10">
    <source>
        <dbReference type="Proteomes" id="UP000029867"/>
    </source>
</evidence>
<dbReference type="Pfam" id="PF05175">
    <property type="entry name" value="MTS"/>
    <property type="match status" value="1"/>
</dbReference>
<evidence type="ECO:0000313" key="12">
    <source>
        <dbReference type="Proteomes" id="UP000195871"/>
    </source>
</evidence>
<dbReference type="OrthoDB" id="406152at2759"/>
<gene>
    <name evidence="8" type="ORF">BOH78_4101</name>
    <name evidence="6" type="ORF">C5L36_0C01310</name>
    <name evidence="9" type="ORF">CAS74_000134</name>
    <name evidence="7" type="ORF">JL09_g3286</name>
</gene>
<reference evidence="6 13" key="6">
    <citation type="submission" date="2018-06" db="EMBL/GenBank/DDBJ databases">
        <title>Population genomics shows no distinction between pathogenic Candida krusei and environmental Pichia kudriavzevii: One species, four names.</title>
        <authorList>
            <person name="Douglass A.P."/>
            <person name="Offei B."/>
            <person name="Braun-Galleani S."/>
            <person name="Coughlan A.Y."/>
            <person name="Martos A."/>
            <person name="Ortiz-Merino R.A."/>
            <person name="Byrne K.P."/>
            <person name="Wolfe K.H."/>
        </authorList>
    </citation>
    <scope>NUCLEOTIDE SEQUENCE [LARGE SCALE GENOMIC DNA]</scope>
    <source>
        <strain evidence="6 13">CBS573</strain>
    </source>
</reference>